<dbReference type="Proteomes" id="UP000807353">
    <property type="component" value="Unassembled WGS sequence"/>
</dbReference>
<dbReference type="InterPro" id="IPR019186">
    <property type="entry name" value="Nucleolar_protein_12"/>
</dbReference>
<dbReference type="OrthoDB" id="551633at2759"/>
<evidence type="ECO:0000256" key="4">
    <source>
        <dbReference type="ARBA" id="ARBA00023242"/>
    </source>
</evidence>
<name>A0A9P6CGG1_9AGAR</name>
<evidence type="ECO:0000313" key="7">
    <source>
        <dbReference type="Proteomes" id="UP000807353"/>
    </source>
</evidence>
<evidence type="ECO:0008006" key="8">
    <source>
        <dbReference type="Google" id="ProtNLM"/>
    </source>
</evidence>
<comment type="similarity">
    <text evidence="2">Belongs to the RRP17 family.</text>
</comment>
<dbReference type="PANTHER" id="PTHR14577">
    <property type="entry name" value="NUCLEOLAR PROTEIN 12"/>
    <property type="match status" value="1"/>
</dbReference>
<protein>
    <recommendedName>
        <fullName evidence="8">Nucleolar protein 12</fullName>
    </recommendedName>
</protein>
<feature type="region of interest" description="Disordered" evidence="5">
    <location>
        <begin position="103"/>
        <end position="124"/>
    </location>
</feature>
<feature type="region of interest" description="Disordered" evidence="5">
    <location>
        <begin position="54"/>
        <end position="84"/>
    </location>
</feature>
<gene>
    <name evidence="6" type="ORF">BDZ94DRAFT_1160885</name>
</gene>
<dbReference type="EMBL" id="MU150250">
    <property type="protein sequence ID" value="KAF9465022.1"/>
    <property type="molecule type" value="Genomic_DNA"/>
</dbReference>
<evidence type="ECO:0000313" key="6">
    <source>
        <dbReference type="EMBL" id="KAF9465022.1"/>
    </source>
</evidence>
<evidence type="ECO:0000256" key="1">
    <source>
        <dbReference type="ARBA" id="ARBA00004604"/>
    </source>
</evidence>
<reference evidence="6" key="1">
    <citation type="submission" date="2020-11" db="EMBL/GenBank/DDBJ databases">
        <authorList>
            <consortium name="DOE Joint Genome Institute"/>
            <person name="Ahrendt S."/>
            <person name="Riley R."/>
            <person name="Andreopoulos W."/>
            <person name="Labutti K."/>
            <person name="Pangilinan J."/>
            <person name="Ruiz-Duenas F.J."/>
            <person name="Barrasa J.M."/>
            <person name="Sanchez-Garcia M."/>
            <person name="Camarero S."/>
            <person name="Miyauchi S."/>
            <person name="Serrano A."/>
            <person name="Linde D."/>
            <person name="Babiker R."/>
            <person name="Drula E."/>
            <person name="Ayuso-Fernandez I."/>
            <person name="Pacheco R."/>
            <person name="Padilla G."/>
            <person name="Ferreira P."/>
            <person name="Barriuso J."/>
            <person name="Kellner H."/>
            <person name="Castanera R."/>
            <person name="Alfaro M."/>
            <person name="Ramirez L."/>
            <person name="Pisabarro A.G."/>
            <person name="Kuo A."/>
            <person name="Tritt A."/>
            <person name="Lipzen A."/>
            <person name="He G."/>
            <person name="Yan M."/>
            <person name="Ng V."/>
            <person name="Cullen D."/>
            <person name="Martin F."/>
            <person name="Rosso M.-N."/>
            <person name="Henrissat B."/>
            <person name="Hibbett D."/>
            <person name="Martinez A.T."/>
            <person name="Grigoriev I.V."/>
        </authorList>
    </citation>
    <scope>NUCLEOTIDE SEQUENCE</scope>
    <source>
        <strain evidence="6">CBS 247.69</strain>
    </source>
</reference>
<proteinExistence type="inferred from homology"/>
<organism evidence="6 7">
    <name type="scientific">Collybia nuda</name>
    <dbReference type="NCBI Taxonomy" id="64659"/>
    <lineage>
        <taxon>Eukaryota</taxon>
        <taxon>Fungi</taxon>
        <taxon>Dikarya</taxon>
        <taxon>Basidiomycota</taxon>
        <taxon>Agaricomycotina</taxon>
        <taxon>Agaricomycetes</taxon>
        <taxon>Agaricomycetidae</taxon>
        <taxon>Agaricales</taxon>
        <taxon>Tricholomatineae</taxon>
        <taxon>Clitocybaceae</taxon>
        <taxon>Collybia</taxon>
    </lineage>
</organism>
<keyword evidence="4" id="KW-0539">Nucleus</keyword>
<evidence type="ECO:0000256" key="3">
    <source>
        <dbReference type="ARBA" id="ARBA00023054"/>
    </source>
</evidence>
<sequence>MQNNLALLTQSHTAIAAKKRARRDQIKEVIFDDHARRQFLTGFHKRKLAKADAARKKAIEREKQERLESRREQRRMLRERAKENAEEVEMAYGALIANDDGVWSGISGTPDEKGKQKEEEYEDEELLATVTVVEDFDPDSFIHGPPLKTNPASHQFLPVETKAAATPRDTMLKKKKSKPKKIRYETKDARKTERTKQRARRTEKAELAGGKASRKKFSNALKKKGGSKRS</sequence>
<comment type="caution">
    <text evidence="6">The sequence shown here is derived from an EMBL/GenBank/DDBJ whole genome shotgun (WGS) entry which is preliminary data.</text>
</comment>
<feature type="compositionally biased region" description="Basic residues" evidence="5">
    <location>
        <begin position="212"/>
        <end position="230"/>
    </location>
</feature>
<accession>A0A9P6CGG1</accession>
<evidence type="ECO:0000256" key="5">
    <source>
        <dbReference type="SAM" id="MobiDB-lite"/>
    </source>
</evidence>
<comment type="subcellular location">
    <subcellularLocation>
        <location evidence="1">Nucleus</location>
        <location evidence="1">Nucleolus</location>
    </subcellularLocation>
</comment>
<evidence type="ECO:0000256" key="2">
    <source>
        <dbReference type="ARBA" id="ARBA00007175"/>
    </source>
</evidence>
<feature type="region of interest" description="Disordered" evidence="5">
    <location>
        <begin position="138"/>
        <end position="230"/>
    </location>
</feature>
<feature type="compositionally biased region" description="Basic and acidic residues" evidence="5">
    <location>
        <begin position="182"/>
        <end position="206"/>
    </location>
</feature>
<dbReference type="GO" id="GO:0019843">
    <property type="term" value="F:rRNA binding"/>
    <property type="evidence" value="ECO:0007669"/>
    <property type="project" value="TreeGrafter"/>
</dbReference>
<keyword evidence="3" id="KW-0175">Coiled coil</keyword>
<dbReference type="GO" id="GO:0005730">
    <property type="term" value="C:nucleolus"/>
    <property type="evidence" value="ECO:0007669"/>
    <property type="project" value="UniProtKB-SubCell"/>
</dbReference>
<dbReference type="Pfam" id="PF09805">
    <property type="entry name" value="Nop25"/>
    <property type="match status" value="1"/>
</dbReference>
<dbReference type="AlphaFoldDB" id="A0A9P6CGG1"/>
<dbReference type="PANTHER" id="PTHR14577:SF0">
    <property type="entry name" value="NUCLEOLAR PROTEIN 12"/>
    <property type="match status" value="1"/>
</dbReference>
<keyword evidence="7" id="KW-1185">Reference proteome</keyword>